<evidence type="ECO:0000313" key="4">
    <source>
        <dbReference type="Proteomes" id="UP000238296"/>
    </source>
</evidence>
<dbReference type="EMBL" id="MLQM01000087">
    <property type="protein sequence ID" value="OHV02524.1"/>
    <property type="molecule type" value="Genomic_DNA"/>
</dbReference>
<reference evidence="1 3" key="1">
    <citation type="submission" date="2016-10" db="EMBL/GenBank/DDBJ databases">
        <title>Genome sequence of Mycobacterium talmonii.</title>
        <authorList>
            <person name="Greninger A.L."/>
            <person name="Elliott B."/>
            <person name="Vasireddy S."/>
            <person name="Vasireddy R."/>
        </authorList>
    </citation>
    <scope>NUCLEOTIDE SEQUENCE [LARGE SCALE GENOMIC DNA]</scope>
    <source>
        <strain evidence="1">MO-5499</strain>
        <strain evidence="3">NE-TNMC-100812</strain>
    </source>
</reference>
<evidence type="ECO:0000313" key="2">
    <source>
        <dbReference type="EMBL" id="PQM44202.1"/>
    </source>
</evidence>
<name>A0A1S1NH32_9MYCO</name>
<evidence type="ECO:0000313" key="1">
    <source>
        <dbReference type="EMBL" id="OHV02524.1"/>
    </source>
</evidence>
<dbReference type="Proteomes" id="UP000179734">
    <property type="component" value="Unassembled WGS sequence"/>
</dbReference>
<evidence type="ECO:0000313" key="3">
    <source>
        <dbReference type="Proteomes" id="UP000179734"/>
    </source>
</evidence>
<keyword evidence="3" id="KW-1185">Reference proteome</keyword>
<dbReference type="AlphaFoldDB" id="A0A1S1NH32"/>
<gene>
    <name evidence="1" type="ORF">BKN37_15885</name>
    <name evidence="2" type="ORF">C1Y40_05640</name>
</gene>
<reference evidence="2" key="3">
    <citation type="submission" date="2018-01" db="EMBL/GenBank/DDBJ databases">
        <authorList>
            <person name="Gaut B.S."/>
            <person name="Morton B.R."/>
            <person name="Clegg M.T."/>
            <person name="Duvall M.R."/>
        </authorList>
    </citation>
    <scope>NUCLEOTIDE SEQUENCE</scope>
    <source>
        <strain evidence="2">ATCC BAA-2683</strain>
    </source>
</reference>
<dbReference type="Proteomes" id="UP000238296">
    <property type="component" value="Unassembled WGS sequence"/>
</dbReference>
<comment type="caution">
    <text evidence="1">The sequence shown here is derived from an EMBL/GenBank/DDBJ whole genome shotgun (WGS) entry which is preliminary data.</text>
</comment>
<proteinExistence type="predicted"/>
<reference evidence="2 4" key="2">
    <citation type="journal article" date="2017" name="Int. J. Syst. Evol. Microbiol.">
        <title>Mycobacterium talmoniae sp. nov., a slowly growing mycobacterium isolated from human respiratory samples.</title>
        <authorList>
            <person name="Davidson R.M."/>
            <person name="DeGroote M.A."/>
            <person name="Marola J.L."/>
            <person name="Buss S."/>
            <person name="Jones V."/>
            <person name="McNeil M.R."/>
            <person name="Freifeld A.G."/>
            <person name="Elaine Epperson L."/>
            <person name="Hasan N.A."/>
            <person name="Jackson M."/>
            <person name="Iwen P.C."/>
            <person name="Salfinger M."/>
            <person name="Strong M."/>
        </authorList>
    </citation>
    <scope>NUCLEOTIDE SEQUENCE [LARGE SCALE GENOMIC DNA]</scope>
    <source>
        <strain evidence="2 4">ATCC BAA-2683</strain>
    </source>
</reference>
<evidence type="ECO:0008006" key="5">
    <source>
        <dbReference type="Google" id="ProtNLM"/>
    </source>
</evidence>
<dbReference type="RefSeq" id="WP_071027529.1">
    <property type="nucleotide sequence ID" value="NZ_MLQM01000087.1"/>
</dbReference>
<protein>
    <recommendedName>
        <fullName evidence="5">DUF5642 domain-containing protein</fullName>
    </recommendedName>
</protein>
<sequence length="240" mass="26225">MTAKLSWLITAVLGVIAAAAVAITVPNAVTSWRLTRSGPEPLAPGLAALSTDQLAELLPKQADFPAGWIIKADTEPQQGFGYFAWHKPDRMMGFKPEECATVIGVADTGDMRAAEVSGQNPARASEFADISLTIGREYNPAGFDDMIALISRCLRSTATTGPFQFRYTVAILEDTHPTDGPQRFRYSVTTHYPGPDAKTHTEYYSYARVSQLVLSGSGSDGHQQLFDPLFDDTLRRIRVR</sequence>
<dbReference type="EMBL" id="PPEA01000912">
    <property type="protein sequence ID" value="PQM44202.1"/>
    <property type="molecule type" value="Genomic_DNA"/>
</dbReference>
<organism evidence="1 3">
    <name type="scientific">Mycobacterium talmoniae</name>
    <dbReference type="NCBI Taxonomy" id="1858794"/>
    <lineage>
        <taxon>Bacteria</taxon>
        <taxon>Bacillati</taxon>
        <taxon>Actinomycetota</taxon>
        <taxon>Actinomycetes</taxon>
        <taxon>Mycobacteriales</taxon>
        <taxon>Mycobacteriaceae</taxon>
        <taxon>Mycobacterium</taxon>
    </lineage>
</organism>
<accession>A0A1S1NH32</accession>